<evidence type="ECO:0000256" key="2">
    <source>
        <dbReference type="ARBA" id="ARBA00022737"/>
    </source>
</evidence>
<feature type="signal peptide" evidence="4">
    <location>
        <begin position="1"/>
        <end position="37"/>
    </location>
</feature>
<dbReference type="InterPro" id="IPR015915">
    <property type="entry name" value="Kelch-typ_b-propeller"/>
</dbReference>
<comment type="caution">
    <text evidence="6">The sequence shown here is derived from an EMBL/GenBank/DDBJ whole genome shotgun (WGS) entry which is preliminary data.</text>
</comment>
<keyword evidence="4" id="KW-0732">Signal</keyword>
<dbReference type="InterPro" id="IPR006652">
    <property type="entry name" value="Kelch_1"/>
</dbReference>
<proteinExistence type="predicted"/>
<dbReference type="SUPFAM" id="SSF49464">
    <property type="entry name" value="Carboxypeptidase regulatory domain-like"/>
    <property type="match status" value="3"/>
</dbReference>
<dbReference type="Proteomes" id="UP001501570">
    <property type="component" value="Unassembled WGS sequence"/>
</dbReference>
<accession>A0ABP9RVV2</accession>
<keyword evidence="7" id="KW-1185">Reference proteome</keyword>
<feature type="region of interest" description="Disordered" evidence="3">
    <location>
        <begin position="221"/>
        <end position="242"/>
    </location>
</feature>
<dbReference type="Gene3D" id="2.60.40.1120">
    <property type="entry name" value="Carboxypeptidase-like, regulatory domain"/>
    <property type="match status" value="3"/>
</dbReference>
<dbReference type="SUPFAM" id="SSF50965">
    <property type="entry name" value="Galactose oxidase, central domain"/>
    <property type="match status" value="1"/>
</dbReference>
<dbReference type="InterPro" id="IPR030400">
    <property type="entry name" value="Sedolisin_dom"/>
</dbReference>
<organism evidence="6 7">
    <name type="scientific">Rugosimonospora acidiphila</name>
    <dbReference type="NCBI Taxonomy" id="556531"/>
    <lineage>
        <taxon>Bacteria</taxon>
        <taxon>Bacillati</taxon>
        <taxon>Actinomycetota</taxon>
        <taxon>Actinomycetes</taxon>
        <taxon>Micromonosporales</taxon>
        <taxon>Micromonosporaceae</taxon>
        <taxon>Rugosimonospora</taxon>
    </lineage>
</organism>
<evidence type="ECO:0000313" key="6">
    <source>
        <dbReference type="EMBL" id="GAA5187187.1"/>
    </source>
</evidence>
<dbReference type="CDD" id="cd04056">
    <property type="entry name" value="Peptidases_S53"/>
    <property type="match status" value="1"/>
</dbReference>
<keyword evidence="1" id="KW-0880">Kelch repeat</keyword>
<gene>
    <name evidence="6" type="ORF">GCM10023322_34970</name>
</gene>
<dbReference type="Gene3D" id="2.120.10.80">
    <property type="entry name" value="Kelch-type beta propeller"/>
    <property type="match status" value="1"/>
</dbReference>
<dbReference type="InterPro" id="IPR008969">
    <property type="entry name" value="CarboxyPept-like_regulatory"/>
</dbReference>
<evidence type="ECO:0000259" key="5">
    <source>
        <dbReference type="PROSITE" id="PS51695"/>
    </source>
</evidence>
<dbReference type="Pfam" id="PF13620">
    <property type="entry name" value="CarboxypepD_reg"/>
    <property type="match status" value="2"/>
</dbReference>
<keyword evidence="2" id="KW-0677">Repeat</keyword>
<evidence type="ECO:0000256" key="4">
    <source>
        <dbReference type="SAM" id="SignalP"/>
    </source>
</evidence>
<sequence length="1396" mass="141360">MHLPRQGRTPVRARTWLLTGALVMATAVLGLPAAANAAPAKGGAATPAGTASAKQNVVAVCGTPKKGQSACFALRRTDLAPTRGLRPADATPQGYGPSDLRSAYTLPANGGAGATIAIVDAFDDPNAESDLAVYRQQFGLPACDAASGCFRKVDQRGGTDYPTPNGDWSGEISLDLDMVSAIAPQAHIVLVEADTNNNTDLYAAEDEAVATGAKYVSNSWGSGYDSTPGSGEDPTETTASDPYFNHPGVAIVASTGDLGYGVAYPAASQYVTSVGGTALTRADNTRGWSESVWNNSFGAPGSGCSLYEPKPSFQTDTGCANRAEADVSAVADPATGVAVYQTYGNTGWSVYGGTSAAAPIITSTFADAGTPVAGTYPNSYPYAATGALNDVTTGNNGTCSPAYLCTAGPGYDGPTGLGTPNGTGAFSTGPHGEVTGTVTDAGTGAGIAGATVAAGDTTTTTDAQGHYDLHLPVGSYDVTANGYGYSDATVTGVAVADGAQVTEDFSLTAVPHATVSGTVTDGSGHGWPLYAKVTADGVPGGGVFTDPSTGHYSMDLPQGQTYQLKATPVYTGYETGGTSVTLGTTDAQANMDVPVDALACDAPGYQLHYAGTTQSFDATTAPDGWTVDNGTGTAGWVFTDDGNRGNLTGGSGGFAMVDSDHDGSSKTENTTLTAPAADFTGVSSPTVSFDTDYNSFNGQTADVDVSVDGGTTWSNVWHHGSDALREAHVDIPLPQAAGKSSVLIRFHFTGSFGWWWELDNVFVGARTCDPTTPGGIVFGQVTDANTGKGLVGAKVTSVDQAGVGGTTAATPDDTNLGDGFYWLFSPATGTHQFTATDGRYTTATGTVKVSANYATRADFALKAGQVTVSPSSIAKTVAWGGTASATVTLKNTGTEPATVNLGEQSGASTLMTAGGAPVQKVNGSYSPHALRADGKSLAPAAKAAPADGTPSDAPWTAIADYPTPIQDNVAAVNDGKLYSAFGFTGDGDTSAMYVYDPDSGAWSPLASAADTREKPAAAFINGKFYAAGGWDANGNADPKLEIYDPATNGWSTGAPDPKPYAGSGTAVLDGKLYVVGGCTSTCGSTDVEVYDPVSDTWSPAAAYPEQVSWESCGALGAKVYCAGGTTNSGAGSSHAYAYDPGTDSWSPVAGLPMDLWGSDYTAANGMLLVSGGVTNNSATVTNQGFAYDPSSDSWTALPNANNALYRGGSACGFYQIGGNPGGAFAPPLPIDSVLPGFADCGGASDVPWLSESTTSVTLAPGKSAKVTVTVNAADASITQPGTYTANVAVSTDTPYSTAGVAVSMTVNPPKTWGKITGSVTSAADGSTLAGATVQIDSWATSYTLKTDKNGQYALWLDTRNNPLQVIVAKDGYQPQVGTVKITKGATTTASFALKKD</sequence>
<feature type="domain" description="Peptidase S53" evidence="5">
    <location>
        <begin position="94"/>
        <end position="432"/>
    </location>
</feature>
<dbReference type="PANTHER" id="PTHR45632">
    <property type="entry name" value="LD33804P"/>
    <property type="match status" value="1"/>
</dbReference>
<dbReference type="Gene3D" id="3.40.50.200">
    <property type="entry name" value="Peptidase S8/S53 domain"/>
    <property type="match status" value="1"/>
</dbReference>
<dbReference type="InterPro" id="IPR011043">
    <property type="entry name" value="Gal_Oxase/kelch_b-propeller"/>
</dbReference>
<dbReference type="Gene3D" id="2.60.120.260">
    <property type="entry name" value="Galactose-binding domain-like"/>
    <property type="match status" value="1"/>
</dbReference>
<dbReference type="InterPro" id="IPR036852">
    <property type="entry name" value="Peptidase_S8/S53_dom_sf"/>
</dbReference>
<evidence type="ECO:0000256" key="3">
    <source>
        <dbReference type="SAM" id="MobiDB-lite"/>
    </source>
</evidence>
<feature type="chain" id="PRO_5046377923" description="Peptidase S53 domain-containing protein" evidence="4">
    <location>
        <begin position="38"/>
        <end position="1396"/>
    </location>
</feature>
<reference evidence="7" key="1">
    <citation type="journal article" date="2019" name="Int. J. Syst. Evol. Microbiol.">
        <title>The Global Catalogue of Microorganisms (GCM) 10K type strain sequencing project: providing services to taxonomists for standard genome sequencing and annotation.</title>
        <authorList>
            <consortium name="The Broad Institute Genomics Platform"/>
            <consortium name="The Broad Institute Genome Sequencing Center for Infectious Disease"/>
            <person name="Wu L."/>
            <person name="Ma J."/>
        </authorList>
    </citation>
    <scope>NUCLEOTIDE SEQUENCE [LARGE SCALE GENOMIC DNA]</scope>
    <source>
        <strain evidence="7">JCM 18304</strain>
    </source>
</reference>
<dbReference type="EMBL" id="BAABJQ010000009">
    <property type="protein sequence ID" value="GAA5187187.1"/>
    <property type="molecule type" value="Genomic_DNA"/>
</dbReference>
<dbReference type="Pfam" id="PF24681">
    <property type="entry name" value="Kelch_KLHDC2_KLHL20_DRC7"/>
    <property type="match status" value="1"/>
</dbReference>
<dbReference type="SMART" id="SM00612">
    <property type="entry name" value="Kelch"/>
    <property type="match status" value="5"/>
</dbReference>
<dbReference type="PANTHER" id="PTHR45632:SF3">
    <property type="entry name" value="KELCH-LIKE PROTEIN 32"/>
    <property type="match status" value="1"/>
</dbReference>
<evidence type="ECO:0000256" key="1">
    <source>
        <dbReference type="ARBA" id="ARBA00022441"/>
    </source>
</evidence>
<dbReference type="PROSITE" id="PS51695">
    <property type="entry name" value="SEDOLISIN"/>
    <property type="match status" value="1"/>
</dbReference>
<protein>
    <recommendedName>
        <fullName evidence="5">Peptidase S53 domain-containing protein</fullName>
    </recommendedName>
</protein>
<evidence type="ECO:0000313" key="7">
    <source>
        <dbReference type="Proteomes" id="UP001501570"/>
    </source>
</evidence>
<name>A0ABP9RVV2_9ACTN</name>
<dbReference type="SUPFAM" id="SSF52743">
    <property type="entry name" value="Subtilisin-like"/>
    <property type="match status" value="1"/>
</dbReference>